<name>A0A183DH62_9BILA</name>
<evidence type="ECO:0000313" key="1">
    <source>
        <dbReference type="WBParaSite" id="GPUH_0000806201-mRNA-1"/>
    </source>
</evidence>
<proteinExistence type="predicted"/>
<dbReference type="PANTHER" id="PTHR11905:SF248">
    <property type="entry name" value="DISINTEGRIN AND METALLOPROTEINASE DOMAIN-CONTAINING PROTEIN UNC-71"/>
    <property type="match status" value="1"/>
</dbReference>
<sequence>LNGTVHYKQVTIVIRSTFIGRLKLLLGLNELLFVNETNFRKLDSGGDFPVSRRIENCYYQGTVNGEESSFVALSTCNGLRGVIAFDNGSAYGIWPLDGGDKGRRHPHVLYRTKWSQSAACGSQIAESANRFHRVCNI</sequence>
<protein>
    <submittedName>
        <fullName evidence="1">Pep_M12B_propep domain-containing protein</fullName>
    </submittedName>
</protein>
<dbReference type="AlphaFoldDB" id="A0A183DH62"/>
<organism evidence="1">
    <name type="scientific">Gongylonema pulchrum</name>
    <dbReference type="NCBI Taxonomy" id="637853"/>
    <lineage>
        <taxon>Eukaryota</taxon>
        <taxon>Metazoa</taxon>
        <taxon>Ecdysozoa</taxon>
        <taxon>Nematoda</taxon>
        <taxon>Chromadorea</taxon>
        <taxon>Rhabditida</taxon>
        <taxon>Spirurina</taxon>
        <taxon>Spiruromorpha</taxon>
        <taxon>Spiruroidea</taxon>
        <taxon>Gongylonematidae</taxon>
        <taxon>Gongylonema</taxon>
    </lineage>
</organism>
<dbReference type="WBParaSite" id="GPUH_0000806201-mRNA-1">
    <property type="protein sequence ID" value="GPUH_0000806201-mRNA-1"/>
    <property type="gene ID" value="GPUH_0000806201"/>
</dbReference>
<accession>A0A183DH62</accession>
<dbReference type="PANTHER" id="PTHR11905">
    <property type="entry name" value="ADAM A DISINTEGRIN AND METALLOPROTEASE DOMAIN"/>
    <property type="match status" value="1"/>
</dbReference>
<dbReference type="GO" id="GO:0006509">
    <property type="term" value="P:membrane protein ectodomain proteolysis"/>
    <property type="evidence" value="ECO:0007669"/>
    <property type="project" value="TreeGrafter"/>
</dbReference>
<reference evidence="1" key="1">
    <citation type="submission" date="2016-06" db="UniProtKB">
        <authorList>
            <consortium name="WormBaseParasite"/>
        </authorList>
    </citation>
    <scope>IDENTIFICATION</scope>
</reference>